<proteinExistence type="predicted"/>
<gene>
    <name evidence="2" type="ORF">C6P40_002307</name>
</gene>
<feature type="compositionally biased region" description="Basic and acidic residues" evidence="1">
    <location>
        <begin position="717"/>
        <end position="729"/>
    </location>
</feature>
<feature type="region of interest" description="Disordered" evidence="1">
    <location>
        <begin position="709"/>
        <end position="742"/>
    </location>
</feature>
<name>A0A9P7BE31_9ASCO</name>
<protein>
    <submittedName>
        <fullName evidence="2">Uncharacterized protein</fullName>
    </submittedName>
</protein>
<feature type="region of interest" description="Disordered" evidence="1">
    <location>
        <begin position="954"/>
        <end position="1008"/>
    </location>
</feature>
<evidence type="ECO:0000313" key="2">
    <source>
        <dbReference type="EMBL" id="KAG0687466.1"/>
    </source>
</evidence>
<dbReference type="AlphaFoldDB" id="A0A9P7BE31"/>
<evidence type="ECO:0000256" key="1">
    <source>
        <dbReference type="SAM" id="MobiDB-lite"/>
    </source>
</evidence>
<keyword evidence="3" id="KW-1185">Reference proteome</keyword>
<comment type="caution">
    <text evidence="2">The sequence shown here is derived from an EMBL/GenBank/DDBJ whole genome shotgun (WGS) entry which is preliminary data.</text>
</comment>
<reference evidence="2" key="1">
    <citation type="submission" date="2020-11" db="EMBL/GenBank/DDBJ databases">
        <title>Kefir isolates.</title>
        <authorList>
            <person name="Marcisauskas S."/>
            <person name="Kim Y."/>
            <person name="Blasche S."/>
        </authorList>
    </citation>
    <scope>NUCLEOTIDE SEQUENCE</scope>
    <source>
        <strain evidence="2">Olga-1</strain>
    </source>
</reference>
<evidence type="ECO:0000313" key="3">
    <source>
        <dbReference type="Proteomes" id="UP000697127"/>
    </source>
</evidence>
<dbReference type="EMBL" id="PUHW01000257">
    <property type="protein sequence ID" value="KAG0687466.1"/>
    <property type="molecule type" value="Genomic_DNA"/>
</dbReference>
<dbReference type="Proteomes" id="UP000697127">
    <property type="component" value="Unassembled WGS sequence"/>
</dbReference>
<accession>A0A9P7BE31</accession>
<organism evidence="2 3">
    <name type="scientific">Pichia californica</name>
    <dbReference type="NCBI Taxonomy" id="460514"/>
    <lineage>
        <taxon>Eukaryota</taxon>
        <taxon>Fungi</taxon>
        <taxon>Dikarya</taxon>
        <taxon>Ascomycota</taxon>
        <taxon>Saccharomycotina</taxon>
        <taxon>Pichiomycetes</taxon>
        <taxon>Pichiales</taxon>
        <taxon>Pichiaceae</taxon>
        <taxon>Pichia</taxon>
    </lineage>
</organism>
<sequence>MIVLLDNVLQAYDDPILLFFHYMMYVSREIYSFQLLSTKDTTIQQYLTSLSVSGDYLAGKFGPRNFRCTVWKNKRFGPAFGANIEKLQDYANKDILYFNVLGNEINENEITNTNGELEINKVNNNKYGMSFLNRIQSKQHGVEELSDSDFEVTSGSSSRTSTLSHYNLTHDIMPIFNGKIAEKERFMEVWDILNEAKQHFKLPHEIGVDPVRRLMRILRSAIKHQPKLNDDFHYEWKNPYWICNYFLMTEEQEKNIKHFIDQLRFENKSQPFVSISKLIVEFQQDISDMKCSRFLKDSMPVSEFARYCFLVRHSIFHSKAGSRKDLVLFWNEVWKEWLNSSEEERSKKMLGCVGVQRSWADDDELRLFVASSEGSEDENEWFGEDSFTRSINGSIIQDSGLELIKESESEDTFVDNFNNTGLDMLATSSNKIKKFNISTDHILSDSPPSDDLLLVKNTNGEAFESELVNKEHIVNYKNEKEISKENNNFNKENIPNEGIYDQYEKEKIFNHKKSVKEDDDRYNEQDTTNIIDVENDNEVIPIYKVLSIDESTPIETPICDTIDDSTNKYTKSTEPQVEFEELVIEPVVEYTINSFPVEAIPIIRQDTNDGDLMNETIENSQLNEIINETIQPCKIDQPEEQYEQDDCISSKPLSPNSMDFETDISGANDSTETPDTVEDMYVTNPIPFDDYHMDPEIFKQPGALTAALSSNTSSSVEHSENEFEIDELRSSPTKSVESRDESLPDKIEMFEKLSGHAPLHRHLHHTLSNDENIISDKEDNKDVKSILKPIANRPDNGIVFQLKELIENKPELISLKSIDDFNSPKNNIKPISAVKKGRSISEIFAALLDDNMKDLSVSAEYKNKIVRPQDLYNRIKVSTDKPWDKLSIRTKERYYGAFLRKYDDALNRPETCSVNIIDIFEIVKVCVDFDDVKHRIVKYAIDIVENQEVYLRRKSSNDSLGGNESDSSGNRSDRKNFESLTRSMQRGSSGKSLNSLRGLTMGKRSSSSSIILQQFKIAEETQSDGDNNEQN</sequence>
<feature type="compositionally biased region" description="Polar residues" evidence="1">
    <location>
        <begin position="978"/>
        <end position="1008"/>
    </location>
</feature>
<feature type="compositionally biased region" description="Polar residues" evidence="1">
    <location>
        <begin position="957"/>
        <end position="970"/>
    </location>
</feature>